<name>A0A2H0UBE5_9BACT</name>
<dbReference type="AlphaFoldDB" id="A0A2H0UBE5"/>
<comment type="caution">
    <text evidence="1">The sequence shown here is derived from an EMBL/GenBank/DDBJ whole genome shotgun (WGS) entry which is preliminary data.</text>
</comment>
<dbReference type="Pfam" id="PF13376">
    <property type="entry name" value="OmdA"/>
    <property type="match status" value="1"/>
</dbReference>
<evidence type="ECO:0008006" key="3">
    <source>
        <dbReference type="Google" id="ProtNLM"/>
    </source>
</evidence>
<protein>
    <recommendedName>
        <fullName evidence="3">Bacteriocin-protection protein</fullName>
    </recommendedName>
</protein>
<evidence type="ECO:0000313" key="2">
    <source>
        <dbReference type="Proteomes" id="UP000231192"/>
    </source>
</evidence>
<proteinExistence type="predicted"/>
<accession>A0A2H0UBE5</accession>
<dbReference type="EMBL" id="PFBK01000008">
    <property type="protein sequence ID" value="PIR83660.1"/>
    <property type="molecule type" value="Genomic_DNA"/>
</dbReference>
<reference evidence="2" key="1">
    <citation type="submission" date="2017-09" db="EMBL/GenBank/DDBJ databases">
        <title>Depth-based differentiation of microbial function through sediment-hosted aquifers and enrichment of novel symbionts in the deep terrestrial subsurface.</title>
        <authorList>
            <person name="Probst A.J."/>
            <person name="Ladd B."/>
            <person name="Jarett J.K."/>
            <person name="Geller-Mcgrath D.E."/>
            <person name="Sieber C.M.K."/>
            <person name="Emerson J.B."/>
            <person name="Anantharaman K."/>
            <person name="Thomas B.C."/>
            <person name="Malmstrom R."/>
            <person name="Stieglmeier M."/>
            <person name="Klingl A."/>
            <person name="Woyke T."/>
            <person name="Ryan C.M."/>
            <person name="Banfield J.F."/>
        </authorList>
    </citation>
    <scope>NUCLEOTIDE SEQUENCE [LARGE SCALE GENOMIC DNA]</scope>
</reference>
<sequence length="81" mass="9080">MSKLAGGTVHKMPTDLRKAIASSPKVAALWEDITPLARNEWICWVISGKKAETRNIRIEKALSKMKGGMRRPCCWAGCMHR</sequence>
<dbReference type="Proteomes" id="UP000231192">
    <property type="component" value="Unassembled WGS sequence"/>
</dbReference>
<gene>
    <name evidence="1" type="ORF">COU18_03185</name>
</gene>
<evidence type="ECO:0000313" key="1">
    <source>
        <dbReference type="EMBL" id="PIR83660.1"/>
    </source>
</evidence>
<organism evidence="1 2">
    <name type="scientific">Candidatus Kaiserbacteria bacterium CG10_big_fil_rev_8_21_14_0_10_51_14</name>
    <dbReference type="NCBI Taxonomy" id="1974610"/>
    <lineage>
        <taxon>Bacteria</taxon>
        <taxon>Candidatus Kaiseribacteriota</taxon>
    </lineage>
</organism>